<dbReference type="Gene3D" id="2.60.40.1180">
    <property type="entry name" value="Golgi alpha-mannosidase II"/>
    <property type="match status" value="1"/>
</dbReference>
<sequence length="559" mass="63517">MRRADTGDLWWKNAVFYCADIQTFYDSTGDGTGDIRGMTDRIDYLTDLGVTCLWLMPFYPTARKDDGYDITDFFGVDPDLGTLGDFVELVRTARANGIRIIVDFVMNHTSDAHPWFKSARRSTDDPYRDYYVWSATEPKSSPKDVVFPDQEDSIWELDSKTGEWYLHHFYKHQPDLNIENPKVQEEISRTLGFWLELGVSGFRVDAVPFMFAKDEVPGKADAFDPLQFLCDVRNFVNRRAGDAVLLGEVNLPYKDQKAFFGGSDGDGLTMQFDFIGMQNIYLAMARGDARPIAKALRQRPKLDITNQWANFLRNHDELTLDKLSDGERQEVFDAFGPDPDMQLYDRGLRRRLPSMLGGDERRMKMAYSLAFSLPGTPVLFYGEEIGMAENLDIPGRLAVRSPMQWTGGANGGFSKAAKRRLTRPLAEGLYGPERVNAADQRRDHDSFWWFMRNLIHTYREQPETGWSTVEVLKQPNRAVLAHVCREESGWAMAALHNFGADGCLVSIELEGVPPGSILVDLLNGLTEIALDAHGRVEIDLEPYGYRWLRVKRPDDGPIV</sequence>
<keyword evidence="2" id="KW-0413">Isomerase</keyword>
<evidence type="ECO:0000313" key="7">
    <source>
        <dbReference type="Proteomes" id="UP000320095"/>
    </source>
</evidence>
<name>A0A502EER0_9MYCO</name>
<dbReference type="EC" id="3.2.1.1" evidence="4"/>
<dbReference type="SUPFAM" id="SSF51445">
    <property type="entry name" value="(Trans)glycosidases"/>
    <property type="match status" value="1"/>
</dbReference>
<dbReference type="CDD" id="cd11334">
    <property type="entry name" value="AmyAc_TreS"/>
    <property type="match status" value="1"/>
</dbReference>
<dbReference type="GO" id="GO:0016853">
    <property type="term" value="F:isomerase activity"/>
    <property type="evidence" value="ECO:0007669"/>
    <property type="project" value="UniProtKB-KW"/>
</dbReference>
<evidence type="ECO:0000256" key="3">
    <source>
        <dbReference type="RuleBase" id="RU003615"/>
    </source>
</evidence>
<dbReference type="InterPro" id="IPR013780">
    <property type="entry name" value="Glyco_hydro_b"/>
</dbReference>
<keyword evidence="4" id="KW-0326">Glycosidase</keyword>
<evidence type="ECO:0000256" key="4">
    <source>
        <dbReference type="RuleBase" id="RU361134"/>
    </source>
</evidence>
<dbReference type="InterPro" id="IPR045857">
    <property type="entry name" value="O16G_dom_2"/>
</dbReference>
<evidence type="ECO:0000256" key="1">
    <source>
        <dbReference type="ARBA" id="ARBA00008061"/>
    </source>
</evidence>
<evidence type="ECO:0000256" key="2">
    <source>
        <dbReference type="ARBA" id="ARBA00023235"/>
    </source>
</evidence>
<comment type="caution">
    <text evidence="6">The sequence shown here is derived from an EMBL/GenBank/DDBJ whole genome shotgun (WGS) entry which is preliminary data.</text>
</comment>
<dbReference type="PANTHER" id="PTHR10357:SF219">
    <property type="entry name" value="MALTOSE ALPHA-D-GLUCOSYLTRANSFERASE"/>
    <property type="match status" value="1"/>
</dbReference>
<accession>A0A502EER0</accession>
<comment type="similarity">
    <text evidence="1 3">Belongs to the glycosyl hydrolase 13 family.</text>
</comment>
<protein>
    <recommendedName>
        <fullName evidence="4">Alpha-amylase</fullName>
        <ecNumber evidence="4">3.2.1.1</ecNumber>
    </recommendedName>
</protein>
<dbReference type="RefSeq" id="WP_140689699.1">
    <property type="nucleotide sequence ID" value="NZ_RCZG01000003.1"/>
</dbReference>
<dbReference type="GO" id="GO:0004556">
    <property type="term" value="F:alpha-amylase activity"/>
    <property type="evidence" value="ECO:0007669"/>
    <property type="project" value="UniProtKB-UniRule"/>
</dbReference>
<feature type="domain" description="Glycosyl hydrolase family 13 catalytic" evidence="5">
    <location>
        <begin position="18"/>
        <end position="420"/>
    </location>
</feature>
<dbReference type="PANTHER" id="PTHR10357">
    <property type="entry name" value="ALPHA-AMYLASE FAMILY MEMBER"/>
    <property type="match status" value="1"/>
</dbReference>
<organism evidence="6 7">
    <name type="scientific">Mycolicibacterium hodleri</name>
    <dbReference type="NCBI Taxonomy" id="49897"/>
    <lineage>
        <taxon>Bacteria</taxon>
        <taxon>Bacillati</taxon>
        <taxon>Actinomycetota</taxon>
        <taxon>Actinomycetes</taxon>
        <taxon>Mycobacteriales</taxon>
        <taxon>Mycobacteriaceae</taxon>
        <taxon>Mycolicibacterium</taxon>
    </lineage>
</organism>
<dbReference type="InterPro" id="IPR006047">
    <property type="entry name" value="GH13_cat_dom"/>
</dbReference>
<dbReference type="Gene3D" id="3.20.20.80">
    <property type="entry name" value="Glycosidases"/>
    <property type="match status" value="1"/>
</dbReference>
<dbReference type="OrthoDB" id="9043248at2"/>
<dbReference type="InterPro" id="IPR054049">
    <property type="entry name" value="SupH-like_C"/>
</dbReference>
<keyword evidence="4" id="KW-0378">Hydrolase</keyword>
<keyword evidence="4" id="KW-0119">Carbohydrate metabolism</keyword>
<dbReference type="EMBL" id="RCZG01000003">
    <property type="protein sequence ID" value="TPG34960.1"/>
    <property type="molecule type" value="Genomic_DNA"/>
</dbReference>
<reference evidence="6 7" key="1">
    <citation type="journal article" date="2019" name="Environ. Microbiol.">
        <title>Species interactions and distinct microbial communities in high Arctic permafrost affected cryosols are associated with the CH4 and CO2 gas fluxes.</title>
        <authorList>
            <person name="Altshuler I."/>
            <person name="Hamel J."/>
            <person name="Turney S."/>
            <person name="Magnuson E."/>
            <person name="Levesque R."/>
            <person name="Greer C."/>
            <person name="Whyte L.G."/>
        </authorList>
    </citation>
    <scope>NUCLEOTIDE SEQUENCE [LARGE SCALE GENOMIC DNA]</scope>
    <source>
        <strain evidence="6 7">S5.20</strain>
    </source>
</reference>
<dbReference type="SMART" id="SM00642">
    <property type="entry name" value="Aamy"/>
    <property type="match status" value="1"/>
</dbReference>
<evidence type="ECO:0000259" key="5">
    <source>
        <dbReference type="SMART" id="SM00642"/>
    </source>
</evidence>
<dbReference type="GO" id="GO:0043169">
    <property type="term" value="F:cation binding"/>
    <property type="evidence" value="ECO:0007669"/>
    <property type="project" value="InterPro"/>
</dbReference>
<keyword evidence="7" id="KW-1185">Reference proteome</keyword>
<dbReference type="InterPro" id="IPR017853">
    <property type="entry name" value="GH"/>
</dbReference>
<dbReference type="PRINTS" id="PR00110">
    <property type="entry name" value="ALPHAAMYLASE"/>
</dbReference>
<dbReference type="Pfam" id="PF00128">
    <property type="entry name" value="Alpha-amylase"/>
    <property type="match status" value="2"/>
</dbReference>
<comment type="catalytic activity">
    <reaction evidence="4">
        <text>Endohydrolysis of (1-&gt;4)-alpha-D-glucosidic linkages in polysaccharides containing three or more (1-&gt;4)-alpha-linked D-glucose units.</text>
        <dbReference type="EC" id="3.2.1.1"/>
    </reaction>
</comment>
<dbReference type="Pfam" id="PF22157">
    <property type="entry name" value="SupH-like_C"/>
    <property type="match status" value="1"/>
</dbReference>
<dbReference type="Proteomes" id="UP000320095">
    <property type="component" value="Unassembled WGS sequence"/>
</dbReference>
<dbReference type="Gene3D" id="3.90.400.10">
    <property type="entry name" value="Oligo-1,6-glucosidase, Domain 2"/>
    <property type="match status" value="1"/>
</dbReference>
<dbReference type="AlphaFoldDB" id="A0A502EER0"/>
<evidence type="ECO:0000313" key="6">
    <source>
        <dbReference type="EMBL" id="TPG34960.1"/>
    </source>
</evidence>
<dbReference type="InterPro" id="IPR006046">
    <property type="entry name" value="Alpha_amylase"/>
</dbReference>
<gene>
    <name evidence="6" type="ORF">EAH80_09100</name>
</gene>
<dbReference type="GO" id="GO:0005975">
    <property type="term" value="P:carbohydrate metabolic process"/>
    <property type="evidence" value="ECO:0007669"/>
    <property type="project" value="InterPro"/>
</dbReference>
<proteinExistence type="inferred from homology"/>